<feature type="transmembrane region" description="Helical" evidence="6">
    <location>
        <begin position="340"/>
        <end position="360"/>
    </location>
</feature>
<comment type="subcellular location">
    <subcellularLocation>
        <location evidence="1">Cell membrane</location>
        <topology evidence="1">Multi-pass membrane protein</topology>
    </subcellularLocation>
</comment>
<feature type="transmembrane region" description="Helical" evidence="6">
    <location>
        <begin position="150"/>
        <end position="172"/>
    </location>
</feature>
<feature type="transmembrane region" description="Helical" evidence="6">
    <location>
        <begin position="91"/>
        <end position="112"/>
    </location>
</feature>
<dbReference type="Proteomes" id="UP000281738">
    <property type="component" value="Unassembled WGS sequence"/>
</dbReference>
<feature type="transmembrane region" description="Helical" evidence="6">
    <location>
        <begin position="366"/>
        <end position="388"/>
    </location>
</feature>
<name>A0A3N2CYI2_9ACTN</name>
<feature type="transmembrane region" description="Helical" evidence="6">
    <location>
        <begin position="233"/>
        <end position="256"/>
    </location>
</feature>
<protein>
    <submittedName>
        <fullName evidence="7">O-antigen/teichoic acid export membrane protein</fullName>
    </submittedName>
</protein>
<accession>A0A3N2CYI2</accession>
<organism evidence="7 8">
    <name type="scientific">Nocardioides aurantiacus</name>
    <dbReference type="NCBI Taxonomy" id="86796"/>
    <lineage>
        <taxon>Bacteria</taxon>
        <taxon>Bacillati</taxon>
        <taxon>Actinomycetota</taxon>
        <taxon>Actinomycetes</taxon>
        <taxon>Propionibacteriales</taxon>
        <taxon>Nocardioidaceae</taxon>
        <taxon>Nocardioides</taxon>
    </lineage>
</organism>
<feature type="transmembrane region" description="Helical" evidence="6">
    <location>
        <begin position="192"/>
        <end position="213"/>
    </location>
</feature>
<evidence type="ECO:0000256" key="3">
    <source>
        <dbReference type="ARBA" id="ARBA00022692"/>
    </source>
</evidence>
<dbReference type="GO" id="GO:0005886">
    <property type="term" value="C:plasma membrane"/>
    <property type="evidence" value="ECO:0007669"/>
    <property type="project" value="UniProtKB-SubCell"/>
</dbReference>
<keyword evidence="5 6" id="KW-0472">Membrane</keyword>
<feature type="transmembrane region" description="Helical" evidence="6">
    <location>
        <begin position="308"/>
        <end position="328"/>
    </location>
</feature>
<keyword evidence="4 6" id="KW-1133">Transmembrane helix</keyword>
<feature type="transmembrane region" description="Helical" evidence="6">
    <location>
        <begin position="124"/>
        <end position="144"/>
    </location>
</feature>
<evidence type="ECO:0000256" key="6">
    <source>
        <dbReference type="SAM" id="Phobius"/>
    </source>
</evidence>
<sequence length="424" mass="44121">MGLLAVLSHALDAASFGLVSLYLSFQLVLSVFDLGLSTSASRDFSSGSEEPLQSGLMRAYESWIGLLAVILFGLIYLIFSTTVSADAVQHHHVATLLVAASLALELPTRLYVGIIIGRDRQATSAGFLMLADLLRWTGAGVVAAKSGQAVYVLAWQAFVAGISLAFLSWYVWRVLLAGRFRTPARTHLLLRLGRHTLAPLAVATLAGGARLYADRVYAMRVMPVEDVGAYVTAFTVAGGVALVSTQASAALLPRLARHNGGHQQPIRIALFKRVNRAVGVVTSCLAVCLLLAADHVLILFGLGAERSAVFTAVLPPAVLAAAAAAWGGPTYSLIVAEGRYKTIAAANLLGLAAVCAGMIAMPSSPLGIACLAVLAAVVVLVVLVSALWAGFGGSLAGRQVVSAHVFTAASASMALAHAVFRTII</sequence>
<feature type="transmembrane region" description="Helical" evidence="6">
    <location>
        <begin position="277"/>
        <end position="302"/>
    </location>
</feature>
<dbReference type="PANTHER" id="PTHR30250">
    <property type="entry name" value="PST FAMILY PREDICTED COLANIC ACID TRANSPORTER"/>
    <property type="match status" value="1"/>
</dbReference>
<feature type="transmembrane region" description="Helical" evidence="6">
    <location>
        <begin position="62"/>
        <end position="79"/>
    </location>
</feature>
<comment type="caution">
    <text evidence="7">The sequence shown here is derived from an EMBL/GenBank/DDBJ whole genome shotgun (WGS) entry which is preliminary data.</text>
</comment>
<feature type="transmembrane region" description="Helical" evidence="6">
    <location>
        <begin position="400"/>
        <end position="420"/>
    </location>
</feature>
<keyword evidence="8" id="KW-1185">Reference proteome</keyword>
<evidence type="ECO:0000256" key="4">
    <source>
        <dbReference type="ARBA" id="ARBA00022989"/>
    </source>
</evidence>
<dbReference type="PANTHER" id="PTHR30250:SF11">
    <property type="entry name" value="O-ANTIGEN TRANSPORTER-RELATED"/>
    <property type="match status" value="1"/>
</dbReference>
<evidence type="ECO:0000313" key="7">
    <source>
        <dbReference type="EMBL" id="ROR92536.1"/>
    </source>
</evidence>
<evidence type="ECO:0000256" key="5">
    <source>
        <dbReference type="ARBA" id="ARBA00023136"/>
    </source>
</evidence>
<evidence type="ECO:0000313" key="8">
    <source>
        <dbReference type="Proteomes" id="UP000281738"/>
    </source>
</evidence>
<keyword evidence="3 6" id="KW-0812">Transmembrane</keyword>
<dbReference type="EMBL" id="RKHO01000001">
    <property type="protein sequence ID" value="ROR92536.1"/>
    <property type="molecule type" value="Genomic_DNA"/>
</dbReference>
<evidence type="ECO:0000256" key="2">
    <source>
        <dbReference type="ARBA" id="ARBA00022475"/>
    </source>
</evidence>
<reference evidence="7 8" key="1">
    <citation type="submission" date="2018-11" db="EMBL/GenBank/DDBJ databases">
        <title>Sequencing the genomes of 1000 actinobacteria strains.</title>
        <authorList>
            <person name="Klenk H.-P."/>
        </authorList>
    </citation>
    <scope>NUCLEOTIDE SEQUENCE [LARGE SCALE GENOMIC DNA]</scope>
    <source>
        <strain evidence="7 8">DSM 12652</strain>
    </source>
</reference>
<evidence type="ECO:0000256" key="1">
    <source>
        <dbReference type="ARBA" id="ARBA00004651"/>
    </source>
</evidence>
<dbReference type="InterPro" id="IPR050833">
    <property type="entry name" value="Poly_Biosynth_Transport"/>
</dbReference>
<dbReference type="AlphaFoldDB" id="A0A3N2CYI2"/>
<gene>
    <name evidence="7" type="ORF">EDD33_3427</name>
</gene>
<keyword evidence="2" id="KW-1003">Cell membrane</keyword>
<proteinExistence type="predicted"/>